<dbReference type="EMBL" id="WHOB01000016">
    <property type="protein sequence ID" value="NOU77779.1"/>
    <property type="molecule type" value="Genomic_DNA"/>
</dbReference>
<dbReference type="Pfam" id="PF07081">
    <property type="entry name" value="DUF1349"/>
    <property type="match status" value="1"/>
</dbReference>
<comment type="caution">
    <text evidence="1">The sequence shown here is derived from an EMBL/GenBank/DDBJ whole genome shotgun (WGS) entry which is preliminary data.</text>
</comment>
<dbReference type="PANTHER" id="PTHR35332">
    <property type="entry name" value="REGULATION OF ENOLASE PROTEIN 1"/>
    <property type="match status" value="1"/>
</dbReference>
<dbReference type="Proteomes" id="UP000596857">
    <property type="component" value="Unassembled WGS sequence"/>
</dbReference>
<keyword evidence="2" id="KW-1185">Reference proteome</keyword>
<protein>
    <submittedName>
        <fullName evidence="1">DUF1349 domain-containing protein</fullName>
    </submittedName>
</protein>
<evidence type="ECO:0000313" key="2">
    <source>
        <dbReference type="Proteomes" id="UP000596857"/>
    </source>
</evidence>
<dbReference type="Gene3D" id="2.60.120.200">
    <property type="match status" value="1"/>
</dbReference>
<dbReference type="RefSeq" id="WP_171715996.1">
    <property type="nucleotide sequence ID" value="NZ_WHOB01000016.1"/>
</dbReference>
<dbReference type="PANTHER" id="PTHR35332:SF2">
    <property type="entry name" value="REGULATION OF ENOLASE PROTEIN 1"/>
    <property type="match status" value="1"/>
</dbReference>
<dbReference type="InterPro" id="IPR009784">
    <property type="entry name" value="DUF1349"/>
</dbReference>
<dbReference type="SUPFAM" id="SSF49899">
    <property type="entry name" value="Concanavalin A-like lectins/glucanases"/>
    <property type="match status" value="1"/>
</dbReference>
<evidence type="ECO:0000313" key="1">
    <source>
        <dbReference type="EMBL" id="NOU77779.1"/>
    </source>
</evidence>
<proteinExistence type="predicted"/>
<reference evidence="1 2" key="1">
    <citation type="submission" date="2019-10" db="EMBL/GenBank/DDBJ databases">
        <title>Description of Paenibacillus terricola sp. nov.</title>
        <authorList>
            <person name="Carlier A."/>
            <person name="Qi S."/>
        </authorList>
    </citation>
    <scope>NUCLEOTIDE SEQUENCE [LARGE SCALE GENOMIC DNA]</scope>
    <source>
        <strain evidence="1 2">LMG 31459</strain>
    </source>
</reference>
<organism evidence="1 2">
    <name type="scientific">Paenibacillus phytohabitans</name>
    <dbReference type="NCBI Taxonomy" id="2654978"/>
    <lineage>
        <taxon>Bacteria</taxon>
        <taxon>Bacillati</taxon>
        <taxon>Bacillota</taxon>
        <taxon>Bacilli</taxon>
        <taxon>Bacillales</taxon>
        <taxon>Paenibacillaceae</taxon>
        <taxon>Paenibacillus</taxon>
    </lineage>
</organism>
<name>A0ABX1YDB5_9BACL</name>
<sequence>MRIVAWQDGVWSNEPVSSRVVAGALVAEAAEGSDYWQKTMYGFQHDNGHALLAPWEDAEAMEVSFSLDGFTELYDQAGIMLWHSEEVWIKAGIELNDGIPHVGAVVTDGYSDWSLSPVPEWTGEVITLRASRMKDAVILRARTENHPWRTIRVARFQYETGKQAGPFLCAPTRPGFQVTFTRWTASAPDTDVHTDPPVR</sequence>
<dbReference type="InterPro" id="IPR013320">
    <property type="entry name" value="ConA-like_dom_sf"/>
</dbReference>
<accession>A0ABX1YDB5</accession>
<gene>
    <name evidence="1" type="ORF">GC101_02685</name>
</gene>